<dbReference type="EMBL" id="JARQZJ010000038">
    <property type="protein sequence ID" value="KAK9876738.1"/>
    <property type="molecule type" value="Genomic_DNA"/>
</dbReference>
<proteinExistence type="predicted"/>
<comment type="caution">
    <text evidence="2">The sequence shown here is derived from an EMBL/GenBank/DDBJ whole genome shotgun (WGS) entry which is preliminary data.</text>
</comment>
<gene>
    <name evidence="2" type="ORF">WA026_014976</name>
</gene>
<keyword evidence="1" id="KW-0732">Signal</keyword>
<keyword evidence="3" id="KW-1185">Reference proteome</keyword>
<evidence type="ECO:0000256" key="1">
    <source>
        <dbReference type="SAM" id="SignalP"/>
    </source>
</evidence>
<dbReference type="Proteomes" id="UP001431783">
    <property type="component" value="Unassembled WGS sequence"/>
</dbReference>
<dbReference type="AlphaFoldDB" id="A0AAW1U830"/>
<sequence>MRFPLLIFLLTSFISGQENQLELEILMLCADRIRHDPVNKPNMEILYNCFFNERIKHKPGDFINITDPELHIIHILS</sequence>
<reference evidence="2 3" key="1">
    <citation type="submission" date="2023-03" db="EMBL/GenBank/DDBJ databases">
        <title>Genome insight into feeding habits of ladybird beetles.</title>
        <authorList>
            <person name="Li H.-S."/>
            <person name="Huang Y.-H."/>
            <person name="Pang H."/>
        </authorList>
    </citation>
    <scope>NUCLEOTIDE SEQUENCE [LARGE SCALE GENOMIC DNA]</scope>
    <source>
        <strain evidence="2">SYSU_2023b</strain>
        <tissue evidence="2">Whole body</tissue>
    </source>
</reference>
<accession>A0AAW1U830</accession>
<name>A0AAW1U830_9CUCU</name>
<evidence type="ECO:0000313" key="2">
    <source>
        <dbReference type="EMBL" id="KAK9876738.1"/>
    </source>
</evidence>
<organism evidence="2 3">
    <name type="scientific">Henosepilachna vigintioctopunctata</name>
    <dbReference type="NCBI Taxonomy" id="420089"/>
    <lineage>
        <taxon>Eukaryota</taxon>
        <taxon>Metazoa</taxon>
        <taxon>Ecdysozoa</taxon>
        <taxon>Arthropoda</taxon>
        <taxon>Hexapoda</taxon>
        <taxon>Insecta</taxon>
        <taxon>Pterygota</taxon>
        <taxon>Neoptera</taxon>
        <taxon>Endopterygota</taxon>
        <taxon>Coleoptera</taxon>
        <taxon>Polyphaga</taxon>
        <taxon>Cucujiformia</taxon>
        <taxon>Coccinelloidea</taxon>
        <taxon>Coccinellidae</taxon>
        <taxon>Epilachninae</taxon>
        <taxon>Epilachnini</taxon>
        <taxon>Henosepilachna</taxon>
    </lineage>
</organism>
<feature type="signal peptide" evidence="1">
    <location>
        <begin position="1"/>
        <end position="16"/>
    </location>
</feature>
<feature type="chain" id="PRO_5043856063" evidence="1">
    <location>
        <begin position="17"/>
        <end position="77"/>
    </location>
</feature>
<protein>
    <submittedName>
        <fullName evidence="2">Uncharacterized protein</fullName>
    </submittedName>
</protein>
<evidence type="ECO:0000313" key="3">
    <source>
        <dbReference type="Proteomes" id="UP001431783"/>
    </source>
</evidence>